<keyword evidence="13" id="KW-0963">Cytoplasm</keyword>
<evidence type="ECO:0000256" key="4">
    <source>
        <dbReference type="ARBA" id="ARBA00023002"/>
    </source>
</evidence>
<comment type="pathway">
    <text evidence="13">Membrane lipid metabolism; glycerophospholipid metabolism.</text>
</comment>
<dbReference type="EC" id="1.1.1.94" evidence="10 13"/>
<sequence length="331" mass="35556">MVKMAKISVFGAGAWGTTLSILLSENKNDVALWSYEADVAEDILKFRENKKYLPGFQLPAAISPTQDIKSAVIKTNFIILAVPTQFLRGIIEKITKDLSEEALILSASKGIEEKTLKLPLTIISEYYKGNISAISGPNLAKEIAKGLPAAAVIASKEISSAKKFQSILNSERFRVYTNDDIIGVQLGGALKNVIAIAAGIADGFTLGDNAKSALLIRGMAEITRLGISLGAKAQTFSGLAGMGDLITTCSSNLSRNHHVGLELAKGKKLNEILALMKDIAEGVPTCRAAITLAKQQNIEIPITFEVYQILFEGKDPYKAITSLMKRSPTSE</sequence>
<dbReference type="PROSITE" id="PS00957">
    <property type="entry name" value="NAD_G3PDH"/>
    <property type="match status" value="1"/>
</dbReference>
<evidence type="ECO:0000256" key="3">
    <source>
        <dbReference type="ARBA" id="ARBA00022857"/>
    </source>
</evidence>
<dbReference type="Pfam" id="PF07479">
    <property type="entry name" value="NAD_Gly3P_dh_C"/>
    <property type="match status" value="1"/>
</dbReference>
<keyword evidence="5 13" id="KW-0520">NAD</keyword>
<dbReference type="NCBIfam" id="NF000942">
    <property type="entry name" value="PRK00094.1-4"/>
    <property type="match status" value="1"/>
</dbReference>
<feature type="binding site" evidence="13">
    <location>
        <position position="255"/>
    </location>
    <ligand>
        <name>NADPH</name>
        <dbReference type="ChEBI" id="CHEBI:57783"/>
    </ligand>
</feature>
<dbReference type="InterPro" id="IPR006109">
    <property type="entry name" value="G3P_DH_NAD-dep_C"/>
</dbReference>
<evidence type="ECO:0000256" key="6">
    <source>
        <dbReference type="ARBA" id="ARBA00023098"/>
    </source>
</evidence>
<name>A0A833L0Y2_UNCSA</name>
<evidence type="ECO:0000259" key="19">
    <source>
        <dbReference type="Pfam" id="PF07479"/>
    </source>
</evidence>
<dbReference type="PRINTS" id="PR00077">
    <property type="entry name" value="GPDHDRGNASE"/>
</dbReference>
<feature type="domain" description="Glycerol-3-phosphate dehydrogenase NAD-dependent N-terminal" evidence="18">
    <location>
        <begin position="6"/>
        <end position="159"/>
    </location>
</feature>
<keyword evidence="2 13" id="KW-0444">Lipid biosynthesis</keyword>
<dbReference type="GO" id="GO:0046168">
    <property type="term" value="P:glycerol-3-phosphate catabolic process"/>
    <property type="evidence" value="ECO:0007669"/>
    <property type="project" value="InterPro"/>
</dbReference>
<dbReference type="FunFam" id="3.40.50.720:FF:000019">
    <property type="entry name" value="Glycerol-3-phosphate dehydrogenase [NAD(P)+]"/>
    <property type="match status" value="1"/>
</dbReference>
<keyword evidence="4 13" id="KW-0560">Oxidoreductase</keyword>
<feature type="domain" description="Glycerol-3-phosphate dehydrogenase NAD-dependent C-terminal" evidence="19">
    <location>
        <begin position="180"/>
        <end position="320"/>
    </location>
</feature>
<dbReference type="InterPro" id="IPR013328">
    <property type="entry name" value="6PGD_dom2"/>
</dbReference>
<feature type="binding site" evidence="13">
    <location>
        <position position="52"/>
    </location>
    <ligand>
        <name>NADPH</name>
        <dbReference type="ChEBI" id="CHEBI:57783"/>
    </ligand>
</feature>
<comment type="subcellular location">
    <subcellularLocation>
        <location evidence="13">Cytoplasm</location>
    </subcellularLocation>
</comment>
<keyword evidence="3 13" id="KW-0521">NADP</keyword>
<dbReference type="GO" id="GO:0005829">
    <property type="term" value="C:cytosol"/>
    <property type="evidence" value="ECO:0007669"/>
    <property type="project" value="TreeGrafter"/>
</dbReference>
<dbReference type="GO" id="GO:0005975">
    <property type="term" value="P:carbohydrate metabolic process"/>
    <property type="evidence" value="ECO:0007669"/>
    <property type="project" value="InterPro"/>
</dbReference>
<feature type="binding site" evidence="13">
    <location>
        <position position="191"/>
    </location>
    <ligand>
        <name>sn-glycerol 3-phosphate</name>
        <dbReference type="ChEBI" id="CHEBI:57597"/>
    </ligand>
</feature>
<feature type="binding site" evidence="16">
    <location>
        <position position="255"/>
    </location>
    <ligand>
        <name>NAD(+)</name>
        <dbReference type="ChEBI" id="CHEBI:57540"/>
    </ligand>
</feature>
<evidence type="ECO:0000256" key="5">
    <source>
        <dbReference type="ARBA" id="ARBA00023027"/>
    </source>
</evidence>
<dbReference type="NCBIfam" id="NF000940">
    <property type="entry name" value="PRK00094.1-2"/>
    <property type="match status" value="1"/>
</dbReference>
<comment type="similarity">
    <text evidence="1 13 17">Belongs to the NAD-dependent glycerol-3-phosphate dehydrogenase family.</text>
</comment>
<dbReference type="GO" id="GO:0051287">
    <property type="term" value="F:NAD binding"/>
    <property type="evidence" value="ECO:0007669"/>
    <property type="project" value="InterPro"/>
</dbReference>
<feature type="binding site" evidence="13">
    <location>
        <position position="244"/>
    </location>
    <ligand>
        <name>sn-glycerol 3-phosphate</name>
        <dbReference type="ChEBI" id="CHEBI:57597"/>
    </ligand>
</feature>
<feature type="binding site" evidence="13">
    <location>
        <position position="279"/>
    </location>
    <ligand>
        <name>NADPH</name>
        <dbReference type="ChEBI" id="CHEBI:57783"/>
    </ligand>
</feature>
<feature type="binding site" evidence="13">
    <location>
        <position position="136"/>
    </location>
    <ligand>
        <name>sn-glycerol 3-phosphate</name>
        <dbReference type="ChEBI" id="CHEBI:57597"/>
    </ligand>
</feature>
<feature type="binding site" evidence="16">
    <location>
        <begin position="11"/>
        <end position="16"/>
    </location>
    <ligand>
        <name>NAD(+)</name>
        <dbReference type="ChEBI" id="CHEBI:57540"/>
    </ligand>
</feature>
<evidence type="ECO:0000256" key="15">
    <source>
        <dbReference type="PIRSR" id="PIRSR000114-2"/>
    </source>
</evidence>
<keyword evidence="6 13" id="KW-0443">Lipid metabolism</keyword>
<dbReference type="Gene3D" id="3.40.50.720">
    <property type="entry name" value="NAD(P)-binding Rossmann-like Domain"/>
    <property type="match status" value="1"/>
</dbReference>
<dbReference type="SUPFAM" id="SSF48179">
    <property type="entry name" value="6-phosphogluconate dehydrogenase C-terminal domain-like"/>
    <property type="match status" value="1"/>
</dbReference>
<evidence type="ECO:0000256" key="8">
    <source>
        <dbReference type="ARBA" id="ARBA00023264"/>
    </source>
</evidence>
<evidence type="ECO:0000256" key="16">
    <source>
        <dbReference type="PIRSR" id="PIRSR000114-3"/>
    </source>
</evidence>
<evidence type="ECO:0000256" key="13">
    <source>
        <dbReference type="HAMAP-Rule" id="MF_00394"/>
    </source>
</evidence>
<dbReference type="PIRSF" id="PIRSF000114">
    <property type="entry name" value="Glycerol-3-P_dh"/>
    <property type="match status" value="1"/>
</dbReference>
<dbReference type="PANTHER" id="PTHR11728">
    <property type="entry name" value="GLYCEROL-3-PHOSPHATE DEHYDROGENASE"/>
    <property type="match status" value="1"/>
</dbReference>
<dbReference type="AlphaFoldDB" id="A0A833L0Y2"/>
<dbReference type="SUPFAM" id="SSF51735">
    <property type="entry name" value="NAD(P)-binding Rossmann-fold domains"/>
    <property type="match status" value="1"/>
</dbReference>
<feature type="binding site" evidence="15">
    <location>
        <position position="109"/>
    </location>
    <ligand>
        <name>substrate</name>
    </ligand>
</feature>
<dbReference type="Gene3D" id="1.10.1040.10">
    <property type="entry name" value="N-(1-d-carboxylethyl)-l-norvaline Dehydrogenase, domain 2"/>
    <property type="match status" value="1"/>
</dbReference>
<feature type="active site" description="Proton acceptor" evidence="13 14">
    <location>
        <position position="191"/>
    </location>
</feature>
<evidence type="ECO:0000256" key="14">
    <source>
        <dbReference type="PIRSR" id="PIRSR000114-1"/>
    </source>
</evidence>
<evidence type="ECO:0000256" key="17">
    <source>
        <dbReference type="RuleBase" id="RU000437"/>
    </source>
</evidence>
<feature type="binding site" evidence="13">
    <location>
        <position position="15"/>
    </location>
    <ligand>
        <name>NADPH</name>
        <dbReference type="ChEBI" id="CHEBI:57783"/>
    </ligand>
</feature>
<dbReference type="PANTHER" id="PTHR11728:SF1">
    <property type="entry name" value="GLYCEROL-3-PHOSPHATE DEHYDROGENASE [NAD(+)] 2, CHLOROPLASTIC"/>
    <property type="match status" value="1"/>
</dbReference>
<accession>A0A833L0Y2</accession>
<comment type="caution">
    <text evidence="13">Lacks conserved residue(s) required for the propagation of feature annotation.</text>
</comment>
<evidence type="ECO:0000256" key="11">
    <source>
        <dbReference type="ARBA" id="ARBA00069372"/>
    </source>
</evidence>
<keyword evidence="7 13" id="KW-0594">Phospholipid biosynthesis</keyword>
<keyword evidence="8 13" id="KW-1208">Phospholipid metabolism</keyword>
<dbReference type="InterPro" id="IPR006168">
    <property type="entry name" value="G3P_DH_NAD-dep"/>
</dbReference>
<evidence type="ECO:0000259" key="18">
    <source>
        <dbReference type="Pfam" id="PF01210"/>
    </source>
</evidence>
<feature type="binding site" evidence="15">
    <location>
        <begin position="255"/>
        <end position="256"/>
    </location>
    <ligand>
        <name>substrate</name>
    </ligand>
</feature>
<comment type="catalytic activity">
    <reaction evidence="13">
        <text>sn-glycerol 3-phosphate + NAD(+) = dihydroxyacetone phosphate + NADH + H(+)</text>
        <dbReference type="Rhea" id="RHEA:11092"/>
        <dbReference type="ChEBI" id="CHEBI:15378"/>
        <dbReference type="ChEBI" id="CHEBI:57540"/>
        <dbReference type="ChEBI" id="CHEBI:57597"/>
        <dbReference type="ChEBI" id="CHEBI:57642"/>
        <dbReference type="ChEBI" id="CHEBI:57945"/>
        <dbReference type="EC" id="1.1.1.94"/>
    </reaction>
</comment>
<protein>
    <recommendedName>
        <fullName evidence="11 13">Glycerol-3-phosphate dehydrogenase [NAD(P)+]</fullName>
        <ecNumber evidence="10 13">1.1.1.94</ecNumber>
    </recommendedName>
    <alternativeName>
        <fullName evidence="13">NAD(P)(+)-dependent glycerol-3-phosphate dehydrogenase</fullName>
    </alternativeName>
    <alternativeName>
        <fullName evidence="12 13">NAD(P)H-dependent dihydroxyacetone-phosphate reductase</fullName>
    </alternativeName>
</protein>
<feature type="binding site" evidence="13">
    <location>
        <position position="281"/>
    </location>
    <ligand>
        <name>NADPH</name>
        <dbReference type="ChEBI" id="CHEBI:57783"/>
    </ligand>
</feature>
<evidence type="ECO:0000313" key="21">
    <source>
        <dbReference type="Proteomes" id="UP000488506"/>
    </source>
</evidence>
<evidence type="ECO:0000256" key="10">
    <source>
        <dbReference type="ARBA" id="ARBA00066687"/>
    </source>
</evidence>
<evidence type="ECO:0000256" key="1">
    <source>
        <dbReference type="ARBA" id="ARBA00011009"/>
    </source>
</evidence>
<evidence type="ECO:0000256" key="12">
    <source>
        <dbReference type="ARBA" id="ARBA00080511"/>
    </source>
</evidence>
<dbReference type="GO" id="GO:0008654">
    <property type="term" value="P:phospholipid biosynthetic process"/>
    <property type="evidence" value="ECO:0007669"/>
    <property type="project" value="UniProtKB-KW"/>
</dbReference>
<feature type="binding site" evidence="13">
    <location>
        <position position="140"/>
    </location>
    <ligand>
        <name>NADPH</name>
        <dbReference type="ChEBI" id="CHEBI:57783"/>
    </ligand>
</feature>
<reference evidence="20 21" key="1">
    <citation type="submission" date="2019-12" db="EMBL/GenBank/DDBJ databases">
        <authorList>
            <person name="Wolfe R."/>
            <person name="Danczak R."/>
            <person name="Wilkins M."/>
        </authorList>
    </citation>
    <scope>NUCLEOTIDE SEQUENCE [LARGE SCALE GENOMIC DNA]</scope>
    <source>
        <strain evidence="20">X2_MaxBin.013</strain>
    </source>
</reference>
<comment type="function">
    <text evidence="13">Catalyzes the reduction of the glycolytic intermediate dihydroxyacetone phosphate (DHAP) to sn-glycerol 3-phosphate (G3P), the key precursor for phospholipid synthesis.</text>
</comment>
<evidence type="ECO:0000256" key="7">
    <source>
        <dbReference type="ARBA" id="ARBA00023209"/>
    </source>
</evidence>
<feature type="binding site" evidence="16">
    <location>
        <position position="140"/>
    </location>
    <ligand>
        <name>NAD(+)</name>
        <dbReference type="ChEBI" id="CHEBI:57540"/>
    </ligand>
</feature>
<feature type="binding site" evidence="13">
    <location>
        <position position="255"/>
    </location>
    <ligand>
        <name>sn-glycerol 3-phosphate</name>
        <dbReference type="ChEBI" id="CHEBI:57597"/>
    </ligand>
</feature>
<dbReference type="EMBL" id="WPAF01000012">
    <property type="protein sequence ID" value="KAF0134142.1"/>
    <property type="molecule type" value="Genomic_DNA"/>
</dbReference>
<feature type="binding site" evidence="13">
    <location>
        <position position="109"/>
    </location>
    <ligand>
        <name>NADPH</name>
        <dbReference type="ChEBI" id="CHEBI:57783"/>
    </ligand>
</feature>
<dbReference type="Proteomes" id="UP000488506">
    <property type="component" value="Unassembled WGS sequence"/>
</dbReference>
<dbReference type="GO" id="GO:0006650">
    <property type="term" value="P:glycerophospholipid metabolic process"/>
    <property type="evidence" value="ECO:0007669"/>
    <property type="project" value="UniProtKB-UniRule"/>
</dbReference>
<dbReference type="HAMAP" id="MF_00394">
    <property type="entry name" value="NAD_Glyc3P_dehydrog"/>
    <property type="match status" value="1"/>
</dbReference>
<evidence type="ECO:0000256" key="2">
    <source>
        <dbReference type="ARBA" id="ARBA00022516"/>
    </source>
</evidence>
<dbReference type="Pfam" id="PF01210">
    <property type="entry name" value="NAD_Gly3P_dh_N"/>
    <property type="match status" value="1"/>
</dbReference>
<dbReference type="GO" id="GO:0046167">
    <property type="term" value="P:glycerol-3-phosphate biosynthetic process"/>
    <property type="evidence" value="ECO:0007669"/>
    <property type="project" value="UniProtKB-UniRule"/>
</dbReference>
<evidence type="ECO:0000313" key="20">
    <source>
        <dbReference type="EMBL" id="KAF0134142.1"/>
    </source>
</evidence>
<keyword evidence="13" id="KW-0547">Nucleotide-binding</keyword>
<organism evidence="20 21">
    <name type="scientific">Candidatus Saganbacteria bacterium</name>
    <dbReference type="NCBI Taxonomy" id="2575572"/>
    <lineage>
        <taxon>Bacteria</taxon>
        <taxon>Bacillati</taxon>
        <taxon>Saganbacteria</taxon>
    </lineage>
</organism>
<proteinExistence type="inferred from homology"/>
<dbReference type="GO" id="GO:0047952">
    <property type="term" value="F:glycerol-3-phosphate dehydrogenase [NAD(P)+] activity"/>
    <property type="evidence" value="ECO:0007669"/>
    <property type="project" value="UniProtKB-UniRule"/>
</dbReference>
<feature type="binding site" evidence="13">
    <location>
        <position position="256"/>
    </location>
    <ligand>
        <name>sn-glycerol 3-phosphate</name>
        <dbReference type="ChEBI" id="CHEBI:57597"/>
    </ligand>
</feature>
<dbReference type="InterPro" id="IPR011128">
    <property type="entry name" value="G3P_DH_NAD-dep_N"/>
</dbReference>
<feature type="binding site" evidence="13">
    <location>
        <position position="109"/>
    </location>
    <ligand>
        <name>sn-glycerol 3-phosphate</name>
        <dbReference type="ChEBI" id="CHEBI:57597"/>
    </ligand>
</feature>
<dbReference type="FunFam" id="1.10.1040.10:FF:000001">
    <property type="entry name" value="Glycerol-3-phosphate dehydrogenase [NAD(P)+]"/>
    <property type="match status" value="1"/>
</dbReference>
<dbReference type="UniPathway" id="UPA00940"/>
<comment type="caution">
    <text evidence="20">The sequence shown here is derived from an EMBL/GenBank/DDBJ whole genome shotgun (WGS) entry which is preliminary data.</text>
</comment>
<feature type="binding site" evidence="16">
    <location>
        <position position="86"/>
    </location>
    <ligand>
        <name>NAD(+)</name>
        <dbReference type="ChEBI" id="CHEBI:57540"/>
    </ligand>
</feature>
<feature type="binding site" evidence="13">
    <location>
        <position position="254"/>
    </location>
    <ligand>
        <name>sn-glycerol 3-phosphate</name>
        <dbReference type="ChEBI" id="CHEBI:57597"/>
    </ligand>
</feature>
<comment type="catalytic activity">
    <reaction evidence="9">
        <text>sn-glycerol 3-phosphate + NADP(+) = dihydroxyacetone phosphate + NADPH + H(+)</text>
        <dbReference type="Rhea" id="RHEA:11096"/>
        <dbReference type="ChEBI" id="CHEBI:15378"/>
        <dbReference type="ChEBI" id="CHEBI:57597"/>
        <dbReference type="ChEBI" id="CHEBI:57642"/>
        <dbReference type="ChEBI" id="CHEBI:57783"/>
        <dbReference type="ChEBI" id="CHEBI:58349"/>
        <dbReference type="EC" id="1.1.1.94"/>
    </reaction>
    <physiologicalReaction direction="right-to-left" evidence="9">
        <dbReference type="Rhea" id="RHEA:11098"/>
    </physiologicalReaction>
</comment>
<dbReference type="InterPro" id="IPR008927">
    <property type="entry name" value="6-PGluconate_DH-like_C_sf"/>
</dbReference>
<gene>
    <name evidence="13" type="primary">gpsA</name>
    <name evidence="20" type="ORF">FD145_898</name>
</gene>
<dbReference type="InterPro" id="IPR036291">
    <property type="entry name" value="NAD(P)-bd_dom_sf"/>
</dbReference>
<evidence type="ECO:0000256" key="9">
    <source>
        <dbReference type="ARBA" id="ARBA00052716"/>
    </source>
</evidence>